<reference evidence="1" key="1">
    <citation type="submission" date="2017-02" db="EMBL/GenBank/DDBJ databases">
        <title>Draft Genome Sequence of the Salt Water Bacterium Oceanospirillum linum ATCC 11336.</title>
        <authorList>
            <person name="Trachtenberg A.M."/>
            <person name="Carney J.G."/>
            <person name="Linnane J.D."/>
            <person name="Rheaume B.A."/>
            <person name="Pitts N.L."/>
            <person name="Mykles D.L."/>
            <person name="Maclea K.S."/>
        </authorList>
    </citation>
    <scope>NUCLEOTIDE SEQUENCE [LARGE SCALE GENOMIC DNA]</scope>
    <source>
        <strain evidence="1">ATCC 11336</strain>
    </source>
</reference>
<accession>A0A1T1HE84</accession>
<evidence type="ECO:0008006" key="3">
    <source>
        <dbReference type="Google" id="ProtNLM"/>
    </source>
</evidence>
<keyword evidence="2" id="KW-1185">Reference proteome</keyword>
<dbReference type="RefSeq" id="WP_077242535.1">
    <property type="nucleotide sequence ID" value="NZ_FXTS01000001.1"/>
</dbReference>
<organism evidence="1 2">
    <name type="scientific">Oceanospirillum linum</name>
    <dbReference type="NCBI Taxonomy" id="966"/>
    <lineage>
        <taxon>Bacteria</taxon>
        <taxon>Pseudomonadati</taxon>
        <taxon>Pseudomonadota</taxon>
        <taxon>Gammaproteobacteria</taxon>
        <taxon>Oceanospirillales</taxon>
        <taxon>Oceanospirillaceae</taxon>
        <taxon>Oceanospirillum</taxon>
    </lineage>
</organism>
<evidence type="ECO:0000313" key="1">
    <source>
        <dbReference type="EMBL" id="OOV88125.1"/>
    </source>
</evidence>
<sequence>MDKLQRIVGVIDEIVEANTKLAHFWSQAHGWAPPSASELMSKSRLDWQVSLSKVLKNWVSSHLDDGELILAWSNLGVLLEGTLKLYLSVYLEDYLKDELVPRGKKGKVLQADILTLEQLKTFCKKKALLDQVQIDFVEKIQNRRNAIHAYKNRPLGDTSEWHECLDWYMDLVVEINSRLPYPEGYCRIQISR</sequence>
<comment type="caution">
    <text evidence="1">The sequence shown here is derived from an EMBL/GenBank/DDBJ whole genome shotgun (WGS) entry which is preliminary data.</text>
</comment>
<dbReference type="Proteomes" id="UP000190064">
    <property type="component" value="Unassembled WGS sequence"/>
</dbReference>
<dbReference type="EMBL" id="MTSD02000001">
    <property type="protein sequence ID" value="OOV88125.1"/>
    <property type="molecule type" value="Genomic_DNA"/>
</dbReference>
<proteinExistence type="predicted"/>
<gene>
    <name evidence="1" type="ORF">BTA35_0200800</name>
</gene>
<dbReference type="AlphaFoldDB" id="A0A1T1HE84"/>
<name>A0A1T1HE84_OCELI</name>
<evidence type="ECO:0000313" key="2">
    <source>
        <dbReference type="Proteomes" id="UP000190064"/>
    </source>
</evidence>
<protein>
    <recommendedName>
        <fullName evidence="3">DUF4145 domain-containing protein</fullName>
    </recommendedName>
</protein>